<evidence type="ECO:0000256" key="4">
    <source>
        <dbReference type="ARBA" id="ARBA00022603"/>
    </source>
</evidence>
<dbReference type="Pfam" id="PF01035">
    <property type="entry name" value="DNA_binding_1"/>
    <property type="match status" value="1"/>
</dbReference>
<comment type="similarity">
    <text evidence="2">Belongs to the MGMT family.</text>
</comment>
<dbReference type="PANTHER" id="PTHR10815:SF14">
    <property type="entry name" value="BIFUNCTIONAL TRANSCRIPTIONAL ACTIVATOR_DNA REPAIR ENZYME ADA"/>
    <property type="match status" value="1"/>
</dbReference>
<keyword evidence="5 13" id="KW-0808">Transferase</keyword>
<evidence type="ECO:0000256" key="6">
    <source>
        <dbReference type="ARBA" id="ARBA00022763"/>
    </source>
</evidence>
<keyword evidence="6" id="KW-0227">DNA damage</keyword>
<comment type="catalytic activity">
    <reaction evidence="10">
        <text>a 6-O-methyl-2'-deoxyguanosine in DNA + L-cysteinyl-[protein] = S-methyl-L-cysteinyl-[protein] + a 2'-deoxyguanosine in DNA</text>
        <dbReference type="Rhea" id="RHEA:24000"/>
        <dbReference type="Rhea" id="RHEA-COMP:10131"/>
        <dbReference type="Rhea" id="RHEA-COMP:10132"/>
        <dbReference type="Rhea" id="RHEA-COMP:11367"/>
        <dbReference type="Rhea" id="RHEA-COMP:11368"/>
        <dbReference type="ChEBI" id="CHEBI:29950"/>
        <dbReference type="ChEBI" id="CHEBI:82612"/>
        <dbReference type="ChEBI" id="CHEBI:85445"/>
        <dbReference type="ChEBI" id="CHEBI:85448"/>
        <dbReference type="EC" id="2.1.1.63"/>
    </reaction>
</comment>
<feature type="compositionally biased region" description="Polar residues" evidence="11">
    <location>
        <begin position="1"/>
        <end position="17"/>
    </location>
</feature>
<dbReference type="GO" id="GO:0003700">
    <property type="term" value="F:DNA-binding transcription factor activity"/>
    <property type="evidence" value="ECO:0007669"/>
    <property type="project" value="InterPro"/>
</dbReference>
<dbReference type="PROSITE" id="PS01124">
    <property type="entry name" value="HTH_ARAC_FAMILY_2"/>
    <property type="match status" value="1"/>
</dbReference>
<name>A0A1M5QEL5_9GAMM</name>
<dbReference type="Gene3D" id="1.10.10.60">
    <property type="entry name" value="Homeodomain-like"/>
    <property type="match status" value="1"/>
</dbReference>
<organism evidence="13 14">
    <name type="scientific">Hydrocarboniphaga daqingensis</name>
    <dbReference type="NCBI Taxonomy" id="490188"/>
    <lineage>
        <taxon>Bacteria</taxon>
        <taxon>Pseudomonadati</taxon>
        <taxon>Pseudomonadota</taxon>
        <taxon>Gammaproteobacteria</taxon>
        <taxon>Nevskiales</taxon>
        <taxon>Nevskiaceae</taxon>
        <taxon>Hydrocarboniphaga</taxon>
    </lineage>
</organism>
<keyword evidence="7" id="KW-0805">Transcription regulation</keyword>
<evidence type="ECO:0000256" key="8">
    <source>
        <dbReference type="ARBA" id="ARBA00023163"/>
    </source>
</evidence>
<dbReference type="Pfam" id="PF12833">
    <property type="entry name" value="HTH_18"/>
    <property type="match status" value="1"/>
</dbReference>
<feature type="domain" description="HTH araC/xylS-type" evidence="12">
    <location>
        <begin position="32"/>
        <end position="131"/>
    </location>
</feature>
<dbReference type="InterPro" id="IPR018060">
    <property type="entry name" value="HTH_AraC"/>
</dbReference>
<dbReference type="FunFam" id="1.10.10.10:FF:000214">
    <property type="entry name" value="Methylated-DNA--protein-cysteine methyltransferase"/>
    <property type="match status" value="1"/>
</dbReference>
<dbReference type="GO" id="GO:0003908">
    <property type="term" value="F:methylated-DNA-[protein]-cysteine S-methyltransferase activity"/>
    <property type="evidence" value="ECO:0007669"/>
    <property type="project" value="UniProtKB-EC"/>
</dbReference>
<dbReference type="GO" id="GO:0006281">
    <property type="term" value="P:DNA repair"/>
    <property type="evidence" value="ECO:0007669"/>
    <property type="project" value="UniProtKB-KW"/>
</dbReference>
<evidence type="ECO:0000256" key="1">
    <source>
        <dbReference type="ARBA" id="ARBA00001286"/>
    </source>
</evidence>
<keyword evidence="8" id="KW-0804">Transcription</keyword>
<comment type="catalytic activity">
    <reaction evidence="1">
        <text>a 4-O-methyl-thymidine in DNA + L-cysteinyl-[protein] = a thymidine in DNA + S-methyl-L-cysteinyl-[protein]</text>
        <dbReference type="Rhea" id="RHEA:53428"/>
        <dbReference type="Rhea" id="RHEA-COMP:10131"/>
        <dbReference type="Rhea" id="RHEA-COMP:10132"/>
        <dbReference type="Rhea" id="RHEA-COMP:13555"/>
        <dbReference type="Rhea" id="RHEA-COMP:13556"/>
        <dbReference type="ChEBI" id="CHEBI:29950"/>
        <dbReference type="ChEBI" id="CHEBI:82612"/>
        <dbReference type="ChEBI" id="CHEBI:137386"/>
        <dbReference type="ChEBI" id="CHEBI:137387"/>
        <dbReference type="EC" id="2.1.1.63"/>
    </reaction>
</comment>
<evidence type="ECO:0000256" key="2">
    <source>
        <dbReference type="ARBA" id="ARBA00008711"/>
    </source>
</evidence>
<dbReference type="Gene3D" id="1.10.10.10">
    <property type="entry name" value="Winged helix-like DNA-binding domain superfamily/Winged helix DNA-binding domain"/>
    <property type="match status" value="1"/>
</dbReference>
<accession>A0A1M5QEL5</accession>
<dbReference type="SUPFAM" id="SSF46767">
    <property type="entry name" value="Methylated DNA-protein cysteine methyltransferase, C-terminal domain"/>
    <property type="match status" value="1"/>
</dbReference>
<sequence length="307" mass="33364">MSDSPFPTAPHTASDTPSDADARRALATQRIEALCRYIDAHADQPLTLDALAERAALSRFHLQRRFKAVTGVSPRQYLEAARLRLLKSGLRDQPSGRVTDAIVEAGYGSPSRVYERIATHLGMTPRQYRDGGRGTAISYVIDDSALGPLLMAATDRGLCFVHFGDEAAGLLQRLRDEYPQADLQPMPDAARPQFAAWMAALTAHLRGDGARAPAASLALDLRGTAFQMKVWDYLLRIPSGELRSYTEVAAAIGHPSAVRAVASACATNRVGVLVPCHRVIRGDGGLGGYRWGLERKRALIDIERRPA</sequence>
<dbReference type="GO" id="GO:0043565">
    <property type="term" value="F:sequence-specific DNA binding"/>
    <property type="evidence" value="ECO:0007669"/>
    <property type="project" value="InterPro"/>
</dbReference>
<keyword evidence="9" id="KW-0234">DNA repair</keyword>
<dbReference type="SUPFAM" id="SSF53155">
    <property type="entry name" value="Methylated DNA-protein cysteine methyltransferase domain"/>
    <property type="match status" value="1"/>
</dbReference>
<evidence type="ECO:0000256" key="7">
    <source>
        <dbReference type="ARBA" id="ARBA00023015"/>
    </source>
</evidence>
<dbReference type="PROSITE" id="PS00374">
    <property type="entry name" value="MGMT"/>
    <property type="match status" value="1"/>
</dbReference>
<dbReference type="RefSeq" id="WP_084083401.1">
    <property type="nucleotide sequence ID" value="NZ_FQWZ01000006.1"/>
</dbReference>
<dbReference type="InterPro" id="IPR014048">
    <property type="entry name" value="MethylDNA_cys_MeTrfase_DNA-bd"/>
</dbReference>
<reference evidence="13 14" key="1">
    <citation type="submission" date="2016-11" db="EMBL/GenBank/DDBJ databases">
        <authorList>
            <person name="Jaros S."/>
            <person name="Januszkiewicz K."/>
            <person name="Wedrychowicz H."/>
        </authorList>
    </citation>
    <scope>NUCLEOTIDE SEQUENCE [LARGE SCALE GENOMIC DNA]</scope>
    <source>
        <strain evidence="13 14">CGMCC 1.7049</strain>
    </source>
</reference>
<evidence type="ECO:0000313" key="14">
    <source>
        <dbReference type="Proteomes" id="UP000199758"/>
    </source>
</evidence>
<evidence type="ECO:0000256" key="10">
    <source>
        <dbReference type="ARBA" id="ARBA00049348"/>
    </source>
</evidence>
<feature type="region of interest" description="Disordered" evidence="11">
    <location>
        <begin position="1"/>
        <end position="21"/>
    </location>
</feature>
<gene>
    <name evidence="13" type="ORF">SAMN04488068_2560</name>
</gene>
<evidence type="ECO:0000259" key="12">
    <source>
        <dbReference type="PROSITE" id="PS01124"/>
    </source>
</evidence>
<dbReference type="AlphaFoldDB" id="A0A1M5QEL5"/>
<evidence type="ECO:0000256" key="9">
    <source>
        <dbReference type="ARBA" id="ARBA00023204"/>
    </source>
</evidence>
<dbReference type="InterPro" id="IPR001497">
    <property type="entry name" value="MethylDNA_cys_MeTrfase_AS"/>
</dbReference>
<dbReference type="SMART" id="SM00342">
    <property type="entry name" value="HTH_ARAC"/>
    <property type="match status" value="1"/>
</dbReference>
<dbReference type="InterPro" id="IPR036217">
    <property type="entry name" value="MethylDNA_cys_MeTrfase_DNAb"/>
</dbReference>
<dbReference type="Proteomes" id="UP000199758">
    <property type="component" value="Unassembled WGS sequence"/>
</dbReference>
<dbReference type="CDD" id="cd06445">
    <property type="entry name" value="ATase"/>
    <property type="match status" value="1"/>
</dbReference>
<dbReference type="Gene3D" id="3.30.160.70">
    <property type="entry name" value="Methylated DNA-protein cysteine methyltransferase domain"/>
    <property type="match status" value="1"/>
</dbReference>
<dbReference type="EMBL" id="FQWZ01000006">
    <property type="protein sequence ID" value="SHH12418.1"/>
    <property type="molecule type" value="Genomic_DNA"/>
</dbReference>
<evidence type="ECO:0000256" key="3">
    <source>
        <dbReference type="ARBA" id="ARBA00011918"/>
    </source>
</evidence>
<dbReference type="STRING" id="490188.SAMN04488068_2560"/>
<proteinExistence type="inferred from homology"/>
<keyword evidence="4 13" id="KW-0489">Methyltransferase</keyword>
<protein>
    <recommendedName>
        <fullName evidence="3">methylated-DNA--[protein]-cysteine S-methyltransferase</fullName>
        <ecNumber evidence="3">2.1.1.63</ecNumber>
    </recommendedName>
</protein>
<dbReference type="InterPro" id="IPR036388">
    <property type="entry name" value="WH-like_DNA-bd_sf"/>
</dbReference>
<dbReference type="EC" id="2.1.1.63" evidence="3"/>
<dbReference type="OrthoDB" id="9802228at2"/>
<dbReference type="GO" id="GO:0032259">
    <property type="term" value="P:methylation"/>
    <property type="evidence" value="ECO:0007669"/>
    <property type="project" value="UniProtKB-KW"/>
</dbReference>
<dbReference type="PANTHER" id="PTHR10815">
    <property type="entry name" value="METHYLATED-DNA--PROTEIN-CYSTEINE METHYLTRANSFERASE"/>
    <property type="match status" value="1"/>
</dbReference>
<dbReference type="InterPro" id="IPR009057">
    <property type="entry name" value="Homeodomain-like_sf"/>
</dbReference>
<dbReference type="InterPro" id="IPR036631">
    <property type="entry name" value="MGMT_N_sf"/>
</dbReference>
<keyword evidence="14" id="KW-1185">Reference proteome</keyword>
<dbReference type="NCBIfam" id="TIGR00589">
    <property type="entry name" value="ogt"/>
    <property type="match status" value="1"/>
</dbReference>
<evidence type="ECO:0000256" key="5">
    <source>
        <dbReference type="ARBA" id="ARBA00022679"/>
    </source>
</evidence>
<evidence type="ECO:0000256" key="11">
    <source>
        <dbReference type="SAM" id="MobiDB-lite"/>
    </source>
</evidence>
<dbReference type="SUPFAM" id="SSF46689">
    <property type="entry name" value="Homeodomain-like"/>
    <property type="match status" value="1"/>
</dbReference>
<evidence type="ECO:0000313" key="13">
    <source>
        <dbReference type="EMBL" id="SHH12418.1"/>
    </source>
</evidence>